<dbReference type="SUPFAM" id="SSF53335">
    <property type="entry name" value="S-adenosyl-L-methionine-dependent methyltransferases"/>
    <property type="match status" value="1"/>
</dbReference>
<dbReference type="InterPro" id="IPR029063">
    <property type="entry name" value="SAM-dependent_MTases_sf"/>
</dbReference>
<accession>A0A841Q6R1</accession>
<dbReference type="PANTHER" id="PTHR43861:SF1">
    <property type="entry name" value="TRANS-ACONITATE 2-METHYLTRANSFERASE"/>
    <property type="match status" value="1"/>
</dbReference>
<dbReference type="GO" id="GO:0008757">
    <property type="term" value="F:S-adenosylmethionine-dependent methyltransferase activity"/>
    <property type="evidence" value="ECO:0007669"/>
    <property type="project" value="InterPro"/>
</dbReference>
<proteinExistence type="predicted"/>
<dbReference type="GO" id="GO:0032259">
    <property type="term" value="P:methylation"/>
    <property type="evidence" value="ECO:0007669"/>
    <property type="project" value="UniProtKB-KW"/>
</dbReference>
<keyword evidence="2" id="KW-0830">Ubiquinone</keyword>
<organism evidence="2 3">
    <name type="scientific">Salirhabdus euzebyi</name>
    <dbReference type="NCBI Taxonomy" id="394506"/>
    <lineage>
        <taxon>Bacteria</taxon>
        <taxon>Bacillati</taxon>
        <taxon>Bacillota</taxon>
        <taxon>Bacilli</taxon>
        <taxon>Bacillales</taxon>
        <taxon>Bacillaceae</taxon>
        <taxon>Salirhabdus</taxon>
    </lineage>
</organism>
<comment type="caution">
    <text evidence="2">The sequence shown here is derived from an EMBL/GenBank/DDBJ whole genome shotgun (WGS) entry which is preliminary data.</text>
</comment>
<reference evidence="2 3" key="1">
    <citation type="submission" date="2020-08" db="EMBL/GenBank/DDBJ databases">
        <title>Genomic Encyclopedia of Type Strains, Phase IV (KMG-IV): sequencing the most valuable type-strain genomes for metagenomic binning, comparative biology and taxonomic classification.</title>
        <authorList>
            <person name="Goeker M."/>
        </authorList>
    </citation>
    <scope>NUCLEOTIDE SEQUENCE [LARGE SCALE GENOMIC DNA]</scope>
    <source>
        <strain evidence="2 3">DSM 19612</strain>
    </source>
</reference>
<evidence type="ECO:0000313" key="2">
    <source>
        <dbReference type="EMBL" id="MBB6454096.1"/>
    </source>
</evidence>
<keyword evidence="2" id="KW-0489">Methyltransferase</keyword>
<dbReference type="PANTHER" id="PTHR43861">
    <property type="entry name" value="TRANS-ACONITATE 2-METHYLTRANSFERASE-RELATED"/>
    <property type="match status" value="1"/>
</dbReference>
<dbReference type="Pfam" id="PF08241">
    <property type="entry name" value="Methyltransf_11"/>
    <property type="match status" value="1"/>
</dbReference>
<gene>
    <name evidence="2" type="ORF">HNQ94_002547</name>
</gene>
<dbReference type="EMBL" id="JACHGH010000007">
    <property type="protein sequence ID" value="MBB6454096.1"/>
    <property type="molecule type" value="Genomic_DNA"/>
</dbReference>
<dbReference type="InterPro" id="IPR013216">
    <property type="entry name" value="Methyltransf_11"/>
</dbReference>
<dbReference type="AlphaFoldDB" id="A0A841Q6R1"/>
<name>A0A841Q6R1_9BACI</name>
<dbReference type="Gene3D" id="3.40.50.150">
    <property type="entry name" value="Vaccinia Virus protein VP39"/>
    <property type="match status" value="1"/>
</dbReference>
<dbReference type="Proteomes" id="UP000581688">
    <property type="component" value="Unassembled WGS sequence"/>
</dbReference>
<evidence type="ECO:0000313" key="3">
    <source>
        <dbReference type="Proteomes" id="UP000581688"/>
    </source>
</evidence>
<keyword evidence="3" id="KW-1185">Reference proteome</keyword>
<evidence type="ECO:0000259" key="1">
    <source>
        <dbReference type="Pfam" id="PF08241"/>
    </source>
</evidence>
<dbReference type="CDD" id="cd02440">
    <property type="entry name" value="AdoMet_MTases"/>
    <property type="match status" value="1"/>
</dbReference>
<protein>
    <submittedName>
        <fullName evidence="2">Ubiquinone/menaquinone biosynthesis C-methylase UbiE</fullName>
    </submittedName>
</protein>
<keyword evidence="2" id="KW-0808">Transferase</keyword>
<sequence>MGNKFDWHKETEKQWDQRASYWNENSDNMWDKGSRKTIIPFLARFVPKGSQVGDIGCGDGYGSWKLHREGYKVIGVDISKQMIEKAKARTVPEQLMFEQGDLAELPFQSESFDAIMAINSLEWVEDPLHALRELSRVLRKHGVLCVGILGPTAHPRINSFPRLYGENAICNTMMPWEFKKLVEEMGFELLDGHGVYKREVKENTIASYPEELKQALSFMWVYAMKKNF</sequence>
<dbReference type="RefSeq" id="WP_174496803.1">
    <property type="nucleotide sequence ID" value="NZ_CADDWK010000009.1"/>
</dbReference>
<feature type="domain" description="Methyltransferase type 11" evidence="1">
    <location>
        <begin position="54"/>
        <end position="145"/>
    </location>
</feature>